<dbReference type="Proteomes" id="UP000814176">
    <property type="component" value="Unassembled WGS sequence"/>
</dbReference>
<gene>
    <name evidence="5" type="ORF">C8Q71DRAFT_681755</name>
</gene>
<dbReference type="CDD" id="cd09870">
    <property type="entry name" value="PIN_YEN1"/>
    <property type="match status" value="1"/>
</dbReference>
<organism evidence="5 6">
    <name type="scientific">Rhodofomes roseus</name>
    <dbReference type="NCBI Taxonomy" id="34475"/>
    <lineage>
        <taxon>Eukaryota</taxon>
        <taxon>Fungi</taxon>
        <taxon>Dikarya</taxon>
        <taxon>Basidiomycota</taxon>
        <taxon>Agaricomycotina</taxon>
        <taxon>Agaricomycetes</taxon>
        <taxon>Polyporales</taxon>
        <taxon>Rhodofomes</taxon>
    </lineage>
</organism>
<dbReference type="Pfam" id="PF00752">
    <property type="entry name" value="XPG_N"/>
    <property type="match status" value="1"/>
</dbReference>
<evidence type="ECO:0000313" key="6">
    <source>
        <dbReference type="Proteomes" id="UP000814176"/>
    </source>
</evidence>
<keyword evidence="6" id="KW-1185">Reference proteome</keyword>
<evidence type="ECO:0000313" key="5">
    <source>
        <dbReference type="EMBL" id="KAH9832023.1"/>
    </source>
</evidence>
<dbReference type="SUPFAM" id="SSF47807">
    <property type="entry name" value="5' to 3' exonuclease, C-terminal subdomain"/>
    <property type="match status" value="1"/>
</dbReference>
<comment type="caution">
    <text evidence="5">The sequence shown here is derived from an EMBL/GenBank/DDBJ whole genome shotgun (WGS) entry which is preliminary data.</text>
</comment>
<evidence type="ECO:0000256" key="1">
    <source>
        <dbReference type="ARBA" id="ARBA00022722"/>
    </source>
</evidence>
<feature type="non-terminal residue" evidence="5">
    <location>
        <position position="366"/>
    </location>
</feature>
<dbReference type="InterPro" id="IPR006085">
    <property type="entry name" value="XPG_DNA_repair_N"/>
</dbReference>
<dbReference type="SUPFAM" id="SSF88723">
    <property type="entry name" value="PIN domain-like"/>
    <property type="match status" value="1"/>
</dbReference>
<dbReference type="GeneID" id="72000488"/>
<evidence type="ECO:0000259" key="4">
    <source>
        <dbReference type="SMART" id="SM00485"/>
    </source>
</evidence>
<dbReference type="PANTHER" id="PTHR11081">
    <property type="entry name" value="FLAP ENDONUCLEASE FAMILY MEMBER"/>
    <property type="match status" value="1"/>
</dbReference>
<protein>
    <submittedName>
        <fullName evidence="5">PIN domain-like protein</fullName>
    </submittedName>
</protein>
<dbReference type="InterPro" id="IPR006086">
    <property type="entry name" value="XPG-I_dom"/>
</dbReference>
<feature type="domain" description="XPG N-terminal" evidence="4">
    <location>
        <begin position="1"/>
        <end position="111"/>
    </location>
</feature>
<dbReference type="EMBL" id="JADCUA010000023">
    <property type="protein sequence ID" value="KAH9832023.1"/>
    <property type="molecule type" value="Genomic_DNA"/>
</dbReference>
<dbReference type="SMART" id="SM00484">
    <property type="entry name" value="XPGI"/>
    <property type="match status" value="1"/>
</dbReference>
<accession>A0ABQ8K503</accession>
<name>A0ABQ8K503_9APHY</name>
<proteinExistence type="predicted"/>
<evidence type="ECO:0000259" key="3">
    <source>
        <dbReference type="SMART" id="SM00484"/>
    </source>
</evidence>
<dbReference type="Pfam" id="PF00867">
    <property type="entry name" value="XPG_I"/>
    <property type="match status" value="1"/>
</dbReference>
<dbReference type="InterPro" id="IPR029060">
    <property type="entry name" value="PIN-like_dom_sf"/>
</dbReference>
<dbReference type="PRINTS" id="PR00853">
    <property type="entry name" value="XPGRADSUPER"/>
</dbReference>
<dbReference type="Gene3D" id="3.40.50.1010">
    <property type="entry name" value="5'-nuclease"/>
    <property type="match status" value="2"/>
</dbReference>
<keyword evidence="2" id="KW-0378">Hydrolase</keyword>
<evidence type="ECO:0000256" key="2">
    <source>
        <dbReference type="ARBA" id="ARBA00022801"/>
    </source>
</evidence>
<keyword evidence="1" id="KW-0540">Nuclease</keyword>
<dbReference type="PANTHER" id="PTHR11081:SF75">
    <property type="entry name" value="ENDONUCLEASE, PUTATIVE (AFU_ORTHOLOGUE AFUA_3G13260)-RELATED"/>
    <property type="match status" value="1"/>
</dbReference>
<reference evidence="5 6" key="1">
    <citation type="journal article" date="2021" name="Environ. Microbiol.">
        <title>Gene family expansions and transcriptome signatures uncover fungal adaptations to wood decay.</title>
        <authorList>
            <person name="Hage H."/>
            <person name="Miyauchi S."/>
            <person name="Viragh M."/>
            <person name="Drula E."/>
            <person name="Min B."/>
            <person name="Chaduli D."/>
            <person name="Navarro D."/>
            <person name="Favel A."/>
            <person name="Norest M."/>
            <person name="Lesage-Meessen L."/>
            <person name="Balint B."/>
            <person name="Merenyi Z."/>
            <person name="de Eugenio L."/>
            <person name="Morin E."/>
            <person name="Martinez A.T."/>
            <person name="Baldrian P."/>
            <person name="Stursova M."/>
            <person name="Martinez M.J."/>
            <person name="Novotny C."/>
            <person name="Magnuson J.K."/>
            <person name="Spatafora J.W."/>
            <person name="Maurice S."/>
            <person name="Pangilinan J."/>
            <person name="Andreopoulos W."/>
            <person name="LaButti K."/>
            <person name="Hundley H."/>
            <person name="Na H."/>
            <person name="Kuo A."/>
            <person name="Barry K."/>
            <person name="Lipzen A."/>
            <person name="Henrissat B."/>
            <person name="Riley R."/>
            <person name="Ahrendt S."/>
            <person name="Nagy L.G."/>
            <person name="Grigoriev I.V."/>
            <person name="Martin F."/>
            <person name="Rosso M.N."/>
        </authorList>
    </citation>
    <scope>NUCLEOTIDE SEQUENCE [LARGE SCALE GENOMIC DNA]</scope>
    <source>
        <strain evidence="5 6">CIRM-BRFM 1785</strain>
    </source>
</reference>
<dbReference type="InterPro" id="IPR006084">
    <property type="entry name" value="XPG/Rad2"/>
</dbReference>
<feature type="domain" description="XPG-I" evidence="3">
    <location>
        <begin position="118"/>
        <end position="190"/>
    </location>
</feature>
<dbReference type="RefSeq" id="XP_047775069.1">
    <property type="nucleotide sequence ID" value="XM_047919756.1"/>
</dbReference>
<sequence>MGIDGLWEMIEGAAKEESLLALALREGIGKANRRMPYRLGVDASIWFRQCQSVFKFAHAQAGENPELRTLFYRLCRLFELPVDVVFIFDGPSRPSRKRGTVVKTADHWITSSFKNLIEAFGFSWQMAPGEAEAELAFLNRTGYIDAVVTDDSDVFVFGSLQAVNQFTHSTDSSSIKPNKDTVKVFSRRSIESQPTVRMTRGAIFLVAVLSGGDYDQGLTGCGAKIAQGLSRYGLGESLLEIASVSMGLDTLQERETDLCAWREQLRNCLRDDPDGHLGRRYPRLAERICDTFPDITIMEYYIHPSCSVKNDAGPATMSLSTTRPCDAFDPGRLAQLCEQFFTWGTPNGIETKFRNVVWKGAIVRML</sequence>
<dbReference type="InterPro" id="IPR036279">
    <property type="entry name" value="5-3_exonuclease_C_sf"/>
</dbReference>
<dbReference type="SMART" id="SM00485">
    <property type="entry name" value="XPGN"/>
    <property type="match status" value="1"/>
</dbReference>